<dbReference type="GO" id="GO:0016407">
    <property type="term" value="F:acetyltransferase activity"/>
    <property type="evidence" value="ECO:0007669"/>
    <property type="project" value="InterPro"/>
</dbReference>
<dbReference type="Pfam" id="PF00132">
    <property type="entry name" value="Hexapep"/>
    <property type="match status" value="1"/>
</dbReference>
<accession>A0A9X1FWI4</accession>
<gene>
    <name evidence="5" type="ORF">KX928_14810</name>
</gene>
<dbReference type="AlphaFoldDB" id="A0A9X1FWI4"/>
<comment type="caution">
    <text evidence="5">The sequence shown here is derived from an EMBL/GenBank/DDBJ whole genome shotgun (WGS) entry which is preliminary data.</text>
</comment>
<dbReference type="InterPro" id="IPR001451">
    <property type="entry name" value="Hexapep"/>
</dbReference>
<dbReference type="RefSeq" id="WP_219504203.1">
    <property type="nucleotide sequence ID" value="NZ_JAHXDN010000004.1"/>
</dbReference>
<dbReference type="GO" id="GO:0005829">
    <property type="term" value="C:cytosol"/>
    <property type="evidence" value="ECO:0007669"/>
    <property type="project" value="TreeGrafter"/>
</dbReference>
<feature type="domain" description="Maltose/galactoside acetyltransferase" evidence="4">
    <location>
        <begin position="6"/>
        <end position="60"/>
    </location>
</feature>
<dbReference type="Proteomes" id="UP001138661">
    <property type="component" value="Unassembled WGS sequence"/>
</dbReference>
<dbReference type="InterPro" id="IPR018357">
    <property type="entry name" value="Hexapep_transf_CS"/>
</dbReference>
<evidence type="ECO:0000256" key="2">
    <source>
        <dbReference type="ARBA" id="ARBA00022679"/>
    </source>
</evidence>
<dbReference type="Pfam" id="PF12464">
    <property type="entry name" value="Mac"/>
    <property type="match status" value="1"/>
</dbReference>
<evidence type="ECO:0000313" key="5">
    <source>
        <dbReference type="EMBL" id="MBW4709059.1"/>
    </source>
</evidence>
<organism evidence="5 6">
    <name type="scientific">Roseobacter insulae</name>
    <dbReference type="NCBI Taxonomy" id="2859783"/>
    <lineage>
        <taxon>Bacteria</taxon>
        <taxon>Pseudomonadati</taxon>
        <taxon>Pseudomonadota</taxon>
        <taxon>Alphaproteobacteria</taxon>
        <taxon>Rhodobacterales</taxon>
        <taxon>Roseobacteraceae</taxon>
        <taxon>Roseobacter</taxon>
    </lineage>
</organism>
<dbReference type="PROSITE" id="PS00101">
    <property type="entry name" value="HEXAPEP_TRANSFERASES"/>
    <property type="match status" value="1"/>
</dbReference>
<evidence type="ECO:0000256" key="3">
    <source>
        <dbReference type="ARBA" id="ARBA00023315"/>
    </source>
</evidence>
<dbReference type="CDD" id="cd03357">
    <property type="entry name" value="LbH_MAT_GAT"/>
    <property type="match status" value="1"/>
</dbReference>
<protein>
    <submittedName>
        <fullName evidence="5">Sugar O-acetyltransferase</fullName>
    </submittedName>
</protein>
<evidence type="ECO:0000259" key="4">
    <source>
        <dbReference type="SMART" id="SM01266"/>
    </source>
</evidence>
<evidence type="ECO:0000256" key="1">
    <source>
        <dbReference type="ARBA" id="ARBA00007274"/>
    </source>
</evidence>
<sequence>MAKSERQKMADGEWYTCLDDELEALRVTARDAVHQHNTLPPAERGNIAPALAALLTAREAIIEAPFHCAYGINIELGEHVFLNAGCTILDCAKVVIEDRCQLGPNVQIYCAEHHTDPIKRSIEGLEIARPVHIGKRVWIGGGAIILAGVTIGEGAVVGAGSVVTKDVAAGQIVVGNPARPIARGKR</sequence>
<dbReference type="PANTHER" id="PTHR23416:SF23">
    <property type="entry name" value="ACETYLTRANSFERASE C18B11.09C-RELATED"/>
    <property type="match status" value="1"/>
</dbReference>
<comment type="similarity">
    <text evidence="1">Belongs to the transferase hexapeptide repeat family.</text>
</comment>
<proteinExistence type="inferred from homology"/>
<dbReference type="PANTHER" id="PTHR23416">
    <property type="entry name" value="SIALIC ACID SYNTHASE-RELATED"/>
    <property type="match status" value="1"/>
</dbReference>
<dbReference type="GO" id="GO:0008374">
    <property type="term" value="F:O-acyltransferase activity"/>
    <property type="evidence" value="ECO:0007669"/>
    <property type="project" value="TreeGrafter"/>
</dbReference>
<keyword evidence="6" id="KW-1185">Reference proteome</keyword>
<name>A0A9X1FWI4_9RHOB</name>
<dbReference type="EMBL" id="JAHXDN010000004">
    <property type="protein sequence ID" value="MBW4709059.1"/>
    <property type="molecule type" value="Genomic_DNA"/>
</dbReference>
<dbReference type="SMART" id="SM01266">
    <property type="entry name" value="Mac"/>
    <property type="match status" value="1"/>
</dbReference>
<dbReference type="InterPro" id="IPR024688">
    <property type="entry name" value="Mac_dom"/>
</dbReference>
<reference evidence="5" key="1">
    <citation type="submission" date="2021-07" db="EMBL/GenBank/DDBJ databases">
        <title>Roseobacter insulae sp. nov., isolated from a tidal flat.</title>
        <authorList>
            <person name="Park S."/>
            <person name="Yoon J.-H."/>
        </authorList>
    </citation>
    <scope>NUCLEOTIDE SEQUENCE</scope>
    <source>
        <strain evidence="5">YSTF-M11</strain>
    </source>
</reference>
<dbReference type="InterPro" id="IPR051159">
    <property type="entry name" value="Hexapeptide_acetyltransf"/>
</dbReference>
<keyword evidence="2" id="KW-0808">Transferase</keyword>
<evidence type="ECO:0000313" key="6">
    <source>
        <dbReference type="Proteomes" id="UP001138661"/>
    </source>
</evidence>
<keyword evidence="3" id="KW-0012">Acyltransferase</keyword>